<evidence type="ECO:0000313" key="2">
    <source>
        <dbReference type="EMBL" id="OAV86216.1"/>
    </source>
</evidence>
<evidence type="ECO:0000313" key="4">
    <source>
        <dbReference type="Proteomes" id="UP000005240"/>
    </source>
</evidence>
<evidence type="ECO:0000256" key="1">
    <source>
        <dbReference type="SAM" id="MobiDB-lite"/>
    </source>
</evidence>
<dbReference type="EnsemblFungi" id="PTTG_30019-t43_1">
    <property type="protein sequence ID" value="PTTG_30019-t43_1-p1"/>
    <property type="gene ID" value="PTTG_30019"/>
</dbReference>
<dbReference type="EMBL" id="ADAS02001456">
    <property type="protein sequence ID" value="OAV86216.1"/>
    <property type="molecule type" value="Genomic_DNA"/>
</dbReference>
<dbReference type="OrthoDB" id="76215at2759"/>
<reference evidence="3" key="4">
    <citation type="submission" date="2025-05" db="UniProtKB">
        <authorList>
            <consortium name="EnsemblFungi"/>
        </authorList>
    </citation>
    <scope>IDENTIFICATION</scope>
    <source>
        <strain evidence="3">isolate 1-1 / race 1 (BBBD)</strain>
    </source>
</reference>
<accession>A0A180G0I6</accession>
<organism evidence="2">
    <name type="scientific">Puccinia triticina (isolate 1-1 / race 1 (BBBD))</name>
    <name type="common">Brown leaf rust fungus</name>
    <dbReference type="NCBI Taxonomy" id="630390"/>
    <lineage>
        <taxon>Eukaryota</taxon>
        <taxon>Fungi</taxon>
        <taxon>Dikarya</taxon>
        <taxon>Basidiomycota</taxon>
        <taxon>Pucciniomycotina</taxon>
        <taxon>Pucciniomycetes</taxon>
        <taxon>Pucciniales</taxon>
        <taxon>Pucciniaceae</taxon>
        <taxon>Puccinia</taxon>
    </lineage>
</organism>
<evidence type="ECO:0008006" key="5">
    <source>
        <dbReference type="Google" id="ProtNLM"/>
    </source>
</evidence>
<protein>
    <recommendedName>
        <fullName evidence="5">Myb/SANT-like domain-containing protein</fullName>
    </recommendedName>
</protein>
<name>A0A180G0I6_PUCT1</name>
<proteinExistence type="predicted"/>
<dbReference type="AlphaFoldDB" id="A0A180G0I6"/>
<evidence type="ECO:0000313" key="3">
    <source>
        <dbReference type="EnsemblFungi" id="PTTG_30019-t43_1-p1"/>
    </source>
</evidence>
<gene>
    <name evidence="2" type="ORF">PTTG_30019</name>
</gene>
<dbReference type="PANTHER" id="PTHR47072:SF4">
    <property type="entry name" value="MYB_SANT-LIKE DOMAIN-CONTAINING PROTEIN"/>
    <property type="match status" value="1"/>
</dbReference>
<dbReference type="STRING" id="630390.A0A180G0I6"/>
<reference evidence="2" key="1">
    <citation type="submission" date="2009-11" db="EMBL/GenBank/DDBJ databases">
        <authorList>
            <consortium name="The Broad Institute Genome Sequencing Platform"/>
            <person name="Ward D."/>
            <person name="Feldgarden M."/>
            <person name="Earl A."/>
            <person name="Young S.K."/>
            <person name="Zeng Q."/>
            <person name="Koehrsen M."/>
            <person name="Alvarado L."/>
            <person name="Berlin A."/>
            <person name="Bochicchio J."/>
            <person name="Borenstein D."/>
            <person name="Chapman S.B."/>
            <person name="Chen Z."/>
            <person name="Engels R."/>
            <person name="Freedman E."/>
            <person name="Gellesch M."/>
            <person name="Goldberg J."/>
            <person name="Griggs A."/>
            <person name="Gujja S."/>
            <person name="Heilman E."/>
            <person name="Heiman D."/>
            <person name="Hepburn T."/>
            <person name="Howarth C."/>
            <person name="Jen D."/>
            <person name="Larson L."/>
            <person name="Lewis B."/>
            <person name="Mehta T."/>
            <person name="Park D."/>
            <person name="Pearson M."/>
            <person name="Roberts A."/>
            <person name="Saif S."/>
            <person name="Shea T."/>
            <person name="Shenoy N."/>
            <person name="Sisk P."/>
            <person name="Stolte C."/>
            <person name="Sykes S."/>
            <person name="Thomson T."/>
            <person name="Walk T."/>
            <person name="White J."/>
            <person name="Yandava C."/>
            <person name="Izard J."/>
            <person name="Baranova O.V."/>
            <person name="Blanton J.M."/>
            <person name="Tanner A.C."/>
            <person name="Dewhirst F.E."/>
            <person name="Haas B."/>
            <person name="Nusbaum C."/>
            <person name="Birren B."/>
        </authorList>
    </citation>
    <scope>NUCLEOTIDE SEQUENCE [LARGE SCALE GENOMIC DNA]</scope>
    <source>
        <strain evidence="2">1-1 BBBD Race 1</strain>
    </source>
</reference>
<reference evidence="2" key="2">
    <citation type="submission" date="2016-05" db="EMBL/GenBank/DDBJ databases">
        <title>Comparative analysis highlights variable genome content of wheat rusts and divergence of the mating loci.</title>
        <authorList>
            <person name="Cuomo C.A."/>
            <person name="Bakkeren G."/>
            <person name="Szabo L."/>
            <person name="Khalil H."/>
            <person name="Joly D."/>
            <person name="Goldberg J."/>
            <person name="Young S."/>
            <person name="Zeng Q."/>
            <person name="Fellers J."/>
        </authorList>
    </citation>
    <scope>NUCLEOTIDE SEQUENCE [LARGE SCALE GENOMIC DNA]</scope>
    <source>
        <strain evidence="2">1-1 BBBD Race 1</strain>
    </source>
</reference>
<dbReference type="Proteomes" id="UP000005240">
    <property type="component" value="Unassembled WGS sequence"/>
</dbReference>
<reference evidence="3 4" key="3">
    <citation type="journal article" date="2017" name="G3 (Bethesda)">
        <title>Comparative analysis highlights variable genome content of wheat rusts and divergence of the mating loci.</title>
        <authorList>
            <person name="Cuomo C.A."/>
            <person name="Bakkeren G."/>
            <person name="Khalil H.B."/>
            <person name="Panwar V."/>
            <person name="Joly D."/>
            <person name="Linning R."/>
            <person name="Sakthikumar S."/>
            <person name="Song X."/>
            <person name="Adiconis X."/>
            <person name="Fan L."/>
            <person name="Goldberg J.M."/>
            <person name="Levin J.Z."/>
            <person name="Young S."/>
            <person name="Zeng Q."/>
            <person name="Anikster Y."/>
            <person name="Bruce M."/>
            <person name="Wang M."/>
            <person name="Yin C."/>
            <person name="McCallum B."/>
            <person name="Szabo L.J."/>
            <person name="Hulbert S."/>
            <person name="Chen X."/>
            <person name="Fellers J.P."/>
        </authorList>
    </citation>
    <scope>NUCLEOTIDE SEQUENCE</scope>
    <source>
        <strain evidence="4">Isolate 1-1 / race 1 (BBBD)</strain>
        <strain evidence="3">isolate 1-1 / race 1 (BBBD)</strain>
    </source>
</reference>
<feature type="compositionally biased region" description="Acidic residues" evidence="1">
    <location>
        <begin position="113"/>
        <end position="123"/>
    </location>
</feature>
<feature type="non-terminal residue" evidence="2">
    <location>
        <position position="1"/>
    </location>
</feature>
<keyword evidence="4" id="KW-1185">Reference proteome</keyword>
<dbReference type="VEuPathDB" id="FungiDB:PTTG_30019"/>
<dbReference type="PANTHER" id="PTHR47072">
    <property type="match status" value="1"/>
</dbReference>
<feature type="region of interest" description="Disordered" evidence="1">
    <location>
        <begin position="90"/>
        <end position="153"/>
    </location>
</feature>
<sequence length="153" mass="16657">KFLRDQSGFGWDPEKNTVTADTKTWDELIKSHPRRAFGKIKDKPFPFYDLAMQVFSGTFATGEIANSEDVPDLNDTPIADIVPVNRAKEAAAAKQTPTAASKIQAKRPAMILDPEDSDIEVDPDTATPAVKRTREGKNDIIKSGLGGLTSAIK</sequence>